<dbReference type="Proteomes" id="UP000199568">
    <property type="component" value="Unassembled WGS sequence"/>
</dbReference>
<dbReference type="PANTHER" id="PTHR11669">
    <property type="entry name" value="REPLICATION FACTOR C / DNA POLYMERASE III GAMMA-TAU SUBUNIT"/>
    <property type="match status" value="1"/>
</dbReference>
<dbReference type="FunFam" id="1.10.8.60:FF:000013">
    <property type="entry name" value="DNA polymerase III subunit gamma/tau"/>
    <property type="match status" value="1"/>
</dbReference>
<keyword evidence="9" id="KW-0067">ATP-binding</keyword>
<protein>
    <recommendedName>
        <fullName evidence="2">DNA-directed DNA polymerase</fullName>
        <ecNumber evidence="2">2.7.7.7</ecNumber>
    </recommendedName>
</protein>
<dbReference type="EMBL" id="FOHU01000023">
    <property type="protein sequence ID" value="SET71812.1"/>
    <property type="molecule type" value="Genomic_DNA"/>
</dbReference>
<gene>
    <name evidence="13" type="ORF">SAMN05660297_03256</name>
</gene>
<feature type="domain" description="AAA+ ATPase" evidence="12">
    <location>
        <begin position="37"/>
        <end position="178"/>
    </location>
</feature>
<dbReference type="CDD" id="cd00009">
    <property type="entry name" value="AAA"/>
    <property type="match status" value="1"/>
</dbReference>
<dbReference type="STRING" id="426128.SAMN05660297_03256"/>
<evidence type="ECO:0000256" key="3">
    <source>
        <dbReference type="ARBA" id="ARBA00022679"/>
    </source>
</evidence>
<keyword evidence="7" id="KW-0547">Nucleotide-binding</keyword>
<keyword evidence="8" id="KW-0862">Zinc</keyword>
<name>A0A1I0GN34_9FIRM</name>
<dbReference type="AlphaFoldDB" id="A0A1I0GN34"/>
<reference evidence="13 14" key="1">
    <citation type="submission" date="2016-10" db="EMBL/GenBank/DDBJ databases">
        <authorList>
            <person name="de Groot N.N."/>
        </authorList>
    </citation>
    <scope>NUCLEOTIDE SEQUENCE [LARGE SCALE GENOMIC DNA]</scope>
    <source>
        <strain evidence="13 14">DSM 18979</strain>
    </source>
</reference>
<proteinExistence type="inferred from homology"/>
<dbReference type="GO" id="GO:0005524">
    <property type="term" value="F:ATP binding"/>
    <property type="evidence" value="ECO:0007669"/>
    <property type="project" value="UniProtKB-KW"/>
</dbReference>
<evidence type="ECO:0000256" key="1">
    <source>
        <dbReference type="ARBA" id="ARBA00006360"/>
    </source>
</evidence>
<dbReference type="InterPro" id="IPR003593">
    <property type="entry name" value="AAA+_ATPase"/>
</dbReference>
<sequence>MAYKALYRKFRPQVFEDVVGQNPITTTLKNQIKAKSISHAYLFSGTRGTGKTSTAKIFARAVNCLQPEDFNPCNQCEVCKGILTESIMDVVEIDAASNNGVDHIRELRENVKYPPSKGSYKIYIIDEVHMLSTGAFNALLKTLEEPPNHVIFILATTDPQKLPATILSRCQRYDFKGVTTKAIIERLKEICSKLEVDAEEEALRIIAINAGGALRDALSILEQCISFTDGKLTEEEVIDTLGLVNHQMIFSLVEAIAKKNTSEAIHLIQKIVGEGKDVQQLIKELVYHFRNLMMAKINVELEELLSLSKEVLEKLQQQSKSFSINGIKEAINILSELEGKAKYAAQPKILLEVAAVSLCIEKQEENVDSLIERVLQLEKKIASGKSAFKETSLRETYSTNIVENPVKKIKTVEKAAEEESLGPEKTEKEEIESSKEEALDFSALKDGWQEVKDFIKRDKKAQVEAMLKEGNIEGIKGNRLIISFKDGYGFHRETLDKEKNKEYIASIIKKVTGQNPKLSFVMEYEINEKQKNNDEEIIIEKLKKVLPEGLLEIVDE</sequence>
<evidence type="ECO:0000313" key="13">
    <source>
        <dbReference type="EMBL" id="SET71812.1"/>
    </source>
</evidence>
<evidence type="ECO:0000259" key="12">
    <source>
        <dbReference type="SMART" id="SM00382"/>
    </source>
</evidence>
<dbReference type="InterPro" id="IPR012763">
    <property type="entry name" value="DNA_pol_III_sug/sutau_N"/>
</dbReference>
<dbReference type="Pfam" id="PF20964">
    <property type="entry name" value="DnaX_C"/>
    <property type="match status" value="1"/>
</dbReference>
<dbReference type="Gene3D" id="1.10.8.60">
    <property type="match status" value="1"/>
</dbReference>
<dbReference type="SUPFAM" id="SSF48019">
    <property type="entry name" value="post-AAA+ oligomerization domain-like"/>
    <property type="match status" value="1"/>
</dbReference>
<dbReference type="NCBIfam" id="NF004046">
    <property type="entry name" value="PRK05563.1"/>
    <property type="match status" value="1"/>
</dbReference>
<keyword evidence="6" id="KW-0479">Metal-binding</keyword>
<keyword evidence="4" id="KW-0548">Nucleotidyltransferase</keyword>
<dbReference type="GO" id="GO:0003677">
    <property type="term" value="F:DNA binding"/>
    <property type="evidence" value="ECO:0007669"/>
    <property type="project" value="InterPro"/>
</dbReference>
<dbReference type="Pfam" id="PF12169">
    <property type="entry name" value="DNA_pol3_gamma3"/>
    <property type="match status" value="1"/>
</dbReference>
<evidence type="ECO:0000256" key="6">
    <source>
        <dbReference type="ARBA" id="ARBA00022723"/>
    </source>
</evidence>
<dbReference type="Pfam" id="PF13177">
    <property type="entry name" value="DNA_pol3_delta2"/>
    <property type="match status" value="1"/>
</dbReference>
<evidence type="ECO:0000256" key="9">
    <source>
        <dbReference type="ARBA" id="ARBA00022840"/>
    </source>
</evidence>
<dbReference type="GO" id="GO:0003887">
    <property type="term" value="F:DNA-directed DNA polymerase activity"/>
    <property type="evidence" value="ECO:0007669"/>
    <property type="project" value="UniProtKB-KW"/>
</dbReference>
<dbReference type="Pfam" id="PF22608">
    <property type="entry name" value="DNAX_ATPase_lid"/>
    <property type="match status" value="1"/>
</dbReference>
<dbReference type="PANTHER" id="PTHR11669:SF0">
    <property type="entry name" value="PROTEIN STICHEL-LIKE 2"/>
    <property type="match status" value="1"/>
</dbReference>
<keyword evidence="14" id="KW-1185">Reference proteome</keyword>
<evidence type="ECO:0000256" key="5">
    <source>
        <dbReference type="ARBA" id="ARBA00022705"/>
    </source>
</evidence>
<dbReference type="CDD" id="cd18137">
    <property type="entry name" value="HLD_clamp_pol_III_gamma_tau"/>
    <property type="match status" value="1"/>
</dbReference>
<dbReference type="InterPro" id="IPR027417">
    <property type="entry name" value="P-loop_NTPase"/>
</dbReference>
<comment type="similarity">
    <text evidence="1">Belongs to the DnaX/STICHEL family.</text>
</comment>
<dbReference type="NCBIfam" id="TIGR01128">
    <property type="entry name" value="holA"/>
    <property type="match status" value="1"/>
</dbReference>
<dbReference type="InterPro" id="IPR050238">
    <property type="entry name" value="DNA_Rep/Repair_Clamp_Loader"/>
</dbReference>
<dbReference type="InterPro" id="IPR005790">
    <property type="entry name" value="DNA_polIII_delta"/>
</dbReference>
<dbReference type="OrthoDB" id="9810148at2"/>
<dbReference type="RefSeq" id="WP_090446439.1">
    <property type="nucleotide sequence ID" value="NZ_FOHU01000023.1"/>
</dbReference>
<dbReference type="SMART" id="SM00382">
    <property type="entry name" value="AAA"/>
    <property type="match status" value="1"/>
</dbReference>
<dbReference type="EC" id="2.7.7.7" evidence="2"/>
<dbReference type="InterPro" id="IPR022754">
    <property type="entry name" value="DNA_pol_III_gamma-3"/>
</dbReference>
<accession>A0A1I0GN34</accession>
<dbReference type="Gene3D" id="1.20.272.10">
    <property type="match status" value="1"/>
</dbReference>
<dbReference type="GO" id="GO:0006261">
    <property type="term" value="P:DNA-templated DNA replication"/>
    <property type="evidence" value="ECO:0007669"/>
    <property type="project" value="TreeGrafter"/>
</dbReference>
<dbReference type="NCBIfam" id="TIGR02397">
    <property type="entry name" value="dnaX_nterm"/>
    <property type="match status" value="1"/>
</dbReference>
<dbReference type="GO" id="GO:0009360">
    <property type="term" value="C:DNA polymerase III complex"/>
    <property type="evidence" value="ECO:0007669"/>
    <property type="project" value="InterPro"/>
</dbReference>
<dbReference type="InterPro" id="IPR045085">
    <property type="entry name" value="HLD_clamp_pol_III_gamma_tau"/>
</dbReference>
<evidence type="ECO:0000256" key="7">
    <source>
        <dbReference type="ARBA" id="ARBA00022741"/>
    </source>
</evidence>
<evidence type="ECO:0000256" key="8">
    <source>
        <dbReference type="ARBA" id="ARBA00022833"/>
    </source>
</evidence>
<comment type="catalytic activity">
    <reaction evidence="11">
        <text>DNA(n) + a 2'-deoxyribonucleoside 5'-triphosphate = DNA(n+1) + diphosphate</text>
        <dbReference type="Rhea" id="RHEA:22508"/>
        <dbReference type="Rhea" id="RHEA-COMP:17339"/>
        <dbReference type="Rhea" id="RHEA-COMP:17340"/>
        <dbReference type="ChEBI" id="CHEBI:33019"/>
        <dbReference type="ChEBI" id="CHEBI:61560"/>
        <dbReference type="ChEBI" id="CHEBI:173112"/>
        <dbReference type="EC" id="2.7.7.7"/>
    </reaction>
</comment>
<dbReference type="InterPro" id="IPR008921">
    <property type="entry name" value="DNA_pol3_clamp-load_cplx_C"/>
</dbReference>
<evidence type="ECO:0000313" key="14">
    <source>
        <dbReference type="Proteomes" id="UP000199568"/>
    </source>
</evidence>
<keyword evidence="10" id="KW-0239">DNA-directed DNA polymerase</keyword>
<dbReference type="InterPro" id="IPR048448">
    <property type="entry name" value="DnaX-like_C"/>
</dbReference>
<evidence type="ECO:0000256" key="11">
    <source>
        <dbReference type="ARBA" id="ARBA00049244"/>
    </source>
</evidence>
<dbReference type="GO" id="GO:0046872">
    <property type="term" value="F:metal ion binding"/>
    <property type="evidence" value="ECO:0007669"/>
    <property type="project" value="UniProtKB-KW"/>
</dbReference>
<dbReference type="FunFam" id="3.40.50.300:FF:000014">
    <property type="entry name" value="DNA polymerase III subunit gamma/tau"/>
    <property type="match status" value="1"/>
</dbReference>
<evidence type="ECO:0000256" key="10">
    <source>
        <dbReference type="ARBA" id="ARBA00022932"/>
    </source>
</evidence>
<evidence type="ECO:0000256" key="4">
    <source>
        <dbReference type="ARBA" id="ARBA00022695"/>
    </source>
</evidence>
<dbReference type="SUPFAM" id="SSF52540">
    <property type="entry name" value="P-loop containing nucleoside triphosphate hydrolases"/>
    <property type="match status" value="1"/>
</dbReference>
<keyword evidence="5" id="KW-0235">DNA replication</keyword>
<organism evidence="13 14">
    <name type="scientific">Natronincola peptidivorans</name>
    <dbReference type="NCBI Taxonomy" id="426128"/>
    <lineage>
        <taxon>Bacteria</taxon>
        <taxon>Bacillati</taxon>
        <taxon>Bacillota</taxon>
        <taxon>Clostridia</taxon>
        <taxon>Peptostreptococcales</taxon>
        <taxon>Natronincolaceae</taxon>
        <taxon>Natronincola</taxon>
    </lineage>
</organism>
<evidence type="ECO:0000256" key="2">
    <source>
        <dbReference type="ARBA" id="ARBA00012417"/>
    </source>
</evidence>
<keyword evidence="3" id="KW-0808">Transferase</keyword>
<dbReference type="Gene3D" id="3.40.50.300">
    <property type="entry name" value="P-loop containing nucleotide triphosphate hydrolases"/>
    <property type="match status" value="1"/>
</dbReference>